<keyword evidence="2" id="KW-1185">Reference proteome</keyword>
<dbReference type="AlphaFoldDB" id="A0A1I4UXH0"/>
<dbReference type="STRING" id="487685.SAMN04488696_2919"/>
<name>A0A1I4UXH0_9EURY</name>
<reference evidence="2" key="1">
    <citation type="submission" date="2016-10" db="EMBL/GenBank/DDBJ databases">
        <authorList>
            <person name="Varghese N."/>
            <person name="Submissions S."/>
        </authorList>
    </citation>
    <scope>NUCLEOTIDE SEQUENCE [LARGE SCALE GENOMIC DNA]</scope>
    <source>
        <strain evidence="2">Mob M</strain>
    </source>
</reference>
<dbReference type="OrthoDB" id="140429at2157"/>
<organism evidence="1 2">
    <name type="scientific">Methanolobus profundi</name>
    <dbReference type="NCBI Taxonomy" id="487685"/>
    <lineage>
        <taxon>Archaea</taxon>
        <taxon>Methanobacteriati</taxon>
        <taxon>Methanobacteriota</taxon>
        <taxon>Stenosarchaea group</taxon>
        <taxon>Methanomicrobia</taxon>
        <taxon>Methanosarcinales</taxon>
        <taxon>Methanosarcinaceae</taxon>
        <taxon>Methanolobus</taxon>
    </lineage>
</organism>
<dbReference type="NCBIfam" id="TIGR01725">
    <property type="entry name" value="phge_HK97_gp10"/>
    <property type="match status" value="1"/>
</dbReference>
<evidence type="ECO:0000313" key="2">
    <source>
        <dbReference type="Proteomes" id="UP000198535"/>
    </source>
</evidence>
<dbReference type="EMBL" id="FOUJ01000009">
    <property type="protein sequence ID" value="SFM93460.1"/>
    <property type="molecule type" value="Genomic_DNA"/>
</dbReference>
<dbReference type="RefSeq" id="WP_091938226.1">
    <property type="nucleotide sequence ID" value="NZ_FOUJ01000009.1"/>
</dbReference>
<protein>
    <submittedName>
        <fullName evidence="1">Phage protein, HK97 gp10 family</fullName>
    </submittedName>
</protein>
<dbReference type="InterPro" id="IPR010064">
    <property type="entry name" value="HK97-gp10_tail"/>
</dbReference>
<dbReference type="Proteomes" id="UP000198535">
    <property type="component" value="Unassembled WGS sequence"/>
</dbReference>
<dbReference type="Pfam" id="PF04883">
    <property type="entry name" value="HK97-gp10_like"/>
    <property type="match status" value="1"/>
</dbReference>
<evidence type="ECO:0000313" key="1">
    <source>
        <dbReference type="EMBL" id="SFM93460.1"/>
    </source>
</evidence>
<gene>
    <name evidence="1" type="ORF">SAMN04488696_2919</name>
</gene>
<sequence length="143" mass="16337">MFQFKVRGMEKLQKNLQELGKDIADVLEEGVLAGGDVVVRAAQENSRKGGDDFPHRITGNLFRNLAEVNSVSVEKSNERCEVMVGSTMNYAMRLEKGFNDTDSLGRRYHQQPRPFLRPALDENTDEIEKAISIKLQHVIRKYR</sequence>
<accession>A0A1I4UXH0</accession>
<proteinExistence type="predicted"/>